<evidence type="ECO:0000256" key="2">
    <source>
        <dbReference type="ARBA" id="ARBA00022448"/>
    </source>
</evidence>
<keyword evidence="14" id="KW-1185">Reference proteome</keyword>
<dbReference type="InterPro" id="IPR023996">
    <property type="entry name" value="TonB-dep_OMP_SusC/RagA"/>
</dbReference>
<dbReference type="AlphaFoldDB" id="A0A1H2YZE9"/>
<keyword evidence="7 8" id="KW-0998">Cell outer membrane</keyword>
<dbReference type="InterPro" id="IPR039426">
    <property type="entry name" value="TonB-dep_rcpt-like"/>
</dbReference>
<comment type="similarity">
    <text evidence="8 9">Belongs to the TonB-dependent receptor family.</text>
</comment>
<dbReference type="Gene3D" id="2.60.40.1120">
    <property type="entry name" value="Carboxypeptidase-like, regulatory domain"/>
    <property type="match status" value="1"/>
</dbReference>
<evidence type="ECO:0000313" key="14">
    <source>
        <dbReference type="Proteomes" id="UP000199595"/>
    </source>
</evidence>
<dbReference type="EMBL" id="FNNJ01000003">
    <property type="protein sequence ID" value="SDX10451.1"/>
    <property type="molecule type" value="Genomic_DNA"/>
</dbReference>
<dbReference type="Pfam" id="PF07715">
    <property type="entry name" value="Plug"/>
    <property type="match status" value="1"/>
</dbReference>
<keyword evidence="5 9" id="KW-0798">TonB box</keyword>
<feature type="domain" description="TonB-dependent receptor-like beta-barrel" evidence="11">
    <location>
        <begin position="406"/>
        <end position="1007"/>
    </location>
</feature>
<keyword evidence="2 8" id="KW-0813">Transport</keyword>
<dbReference type="InterPro" id="IPR037066">
    <property type="entry name" value="Plug_dom_sf"/>
</dbReference>
<sequence length="1049" mass="114825">MKFNLLVNWKLKTFLLAIMLVFGFSTMQAQTVTVKGTVTGEDQPLPGVSVLVKGTSNGTVTDFDGNYEIKAKSTDVLLFSYIGFAAREIKINGKTTLNVVLKTDVAALDEVVVIGYGTQRKKEVTGAVVKVEADELAKTATSDVGSALQGQVAGVSVVASSGEPGAEANILIRGVSSVYGSNKPLYVVDGIPFEDDPKLSVNEIESIDVLKDAASAAIYGTRGSAGVILITTKKGKEGSLKVSANGYYGVQNITSSTYLLNREDKIYLHFLMAANDSSPTYYGNTWHSAEQNPTQLTNDTNLMNYILNDGAPVENYNLMLSGGKAGLTYSVAGNFFKQEGTVLNSNYERFNVRANTRMKKDNWTIDSGISFRVEDRKYAPWGILRDAYRYSALQTDLSESLEDIADAGNGATDSAFNNLSNVGRKLIQNDTGTGHFFDGRISIAYEVNPNLRLTTRASAGWTDGGRITINPEFVAYDWEGDPIPTEQSKIYNQSTTSEKYSWENIINWKKSFGDHNVNLTGVYSAEKYSYSSFYGAKFDIFNNDITTLNGATGDAQAGSGTGQWGQDRVNTLIGMLARLQYNYKGKYLLSASVRRDGSSRFGDGNKWGNFPSFSAGWNVSDEPFWEPIKNVVSSFKLRGSYGTTGNQGIEDYFYSSTIVLEHDYVFGAEGNQTYNLGATQIDYANELVKWETSISQNVGFDLSLLNNSLTISGDLYSTEKEDMLFSVFLPPSTGVGLGNNSDIVLNVGNMENKGMELAVNYKDRKGKVKWNAGLNFSKNTNEVTKMSGTNDIIYFDSEISGHNNDQDDVSVLAEGYGVGSFFLIKTDGVIQTQEELDSYLAEYPTSGAALGDLRLLDALTEDTDGDGVADAGDGVIDINDRQYMGSGTPEWELGFNASVRYSNFDLSAQVFGAFGGKIMNGSKAYAYQYGNHQDFAYQWSPQNPTSEIPVFRGIATHNNVRGRNDYYMEDGDYVRLRNITLGYSLPKKVLEKLSLSKLRLYVAGQNLITITDYTGYDPEVGNNGFSTRGIDKGTYPVTSQVRAGVQLEF</sequence>
<protein>
    <submittedName>
        <fullName evidence="13">TonB-linked outer membrane protein, SusC/RagA family</fullName>
    </submittedName>
</protein>
<gene>
    <name evidence="13" type="ORF">SAMN05444411_103102</name>
</gene>
<evidence type="ECO:0000256" key="4">
    <source>
        <dbReference type="ARBA" id="ARBA00022692"/>
    </source>
</evidence>
<comment type="subcellular location">
    <subcellularLocation>
        <location evidence="1 8">Cell outer membrane</location>
        <topology evidence="1 8">Multi-pass membrane protein</topology>
    </subcellularLocation>
</comment>
<dbReference type="Gene3D" id="2.170.130.10">
    <property type="entry name" value="TonB-dependent receptor, plug domain"/>
    <property type="match status" value="1"/>
</dbReference>
<reference evidence="13 14" key="1">
    <citation type="submission" date="2016-10" db="EMBL/GenBank/DDBJ databases">
        <authorList>
            <person name="de Groot N.N."/>
        </authorList>
    </citation>
    <scope>NUCLEOTIDE SEQUENCE [LARGE SCALE GENOMIC DNA]</scope>
    <source>
        <strain evidence="13 14">DSM 24956</strain>
    </source>
</reference>
<evidence type="ECO:0000256" key="5">
    <source>
        <dbReference type="ARBA" id="ARBA00023077"/>
    </source>
</evidence>
<evidence type="ECO:0000256" key="8">
    <source>
        <dbReference type="PROSITE-ProRule" id="PRU01360"/>
    </source>
</evidence>
<dbReference type="PROSITE" id="PS52016">
    <property type="entry name" value="TONB_DEPENDENT_REC_3"/>
    <property type="match status" value="1"/>
</dbReference>
<dbReference type="SUPFAM" id="SSF49464">
    <property type="entry name" value="Carboxypeptidase regulatory domain-like"/>
    <property type="match status" value="1"/>
</dbReference>
<feature type="chain" id="PRO_5011702165" evidence="10">
    <location>
        <begin position="30"/>
        <end position="1049"/>
    </location>
</feature>
<dbReference type="InterPro" id="IPR012910">
    <property type="entry name" value="Plug_dom"/>
</dbReference>
<dbReference type="NCBIfam" id="TIGR04057">
    <property type="entry name" value="SusC_RagA_signa"/>
    <property type="match status" value="1"/>
</dbReference>
<dbReference type="Pfam" id="PF00593">
    <property type="entry name" value="TonB_dep_Rec_b-barrel"/>
    <property type="match status" value="1"/>
</dbReference>
<dbReference type="InterPro" id="IPR000531">
    <property type="entry name" value="Beta-barrel_TonB"/>
</dbReference>
<evidence type="ECO:0000259" key="11">
    <source>
        <dbReference type="Pfam" id="PF00593"/>
    </source>
</evidence>
<evidence type="ECO:0000313" key="13">
    <source>
        <dbReference type="EMBL" id="SDX10451.1"/>
    </source>
</evidence>
<dbReference type="SUPFAM" id="SSF56935">
    <property type="entry name" value="Porins"/>
    <property type="match status" value="1"/>
</dbReference>
<feature type="signal peptide" evidence="10">
    <location>
        <begin position="1"/>
        <end position="29"/>
    </location>
</feature>
<accession>A0A1H2YZE9</accession>
<dbReference type="InterPro" id="IPR008969">
    <property type="entry name" value="CarboxyPept-like_regulatory"/>
</dbReference>
<evidence type="ECO:0000256" key="1">
    <source>
        <dbReference type="ARBA" id="ARBA00004571"/>
    </source>
</evidence>
<evidence type="ECO:0000256" key="6">
    <source>
        <dbReference type="ARBA" id="ARBA00023136"/>
    </source>
</evidence>
<evidence type="ECO:0000256" key="9">
    <source>
        <dbReference type="RuleBase" id="RU003357"/>
    </source>
</evidence>
<evidence type="ECO:0000259" key="12">
    <source>
        <dbReference type="Pfam" id="PF07715"/>
    </source>
</evidence>
<evidence type="ECO:0000256" key="10">
    <source>
        <dbReference type="SAM" id="SignalP"/>
    </source>
</evidence>
<dbReference type="NCBIfam" id="TIGR04056">
    <property type="entry name" value="OMP_RagA_SusC"/>
    <property type="match status" value="1"/>
</dbReference>
<dbReference type="RefSeq" id="WP_090122208.1">
    <property type="nucleotide sequence ID" value="NZ_FNNJ01000003.1"/>
</dbReference>
<dbReference type="FunFam" id="2.170.130.10:FF:000008">
    <property type="entry name" value="SusC/RagA family TonB-linked outer membrane protein"/>
    <property type="match status" value="1"/>
</dbReference>
<name>A0A1H2YZE9_9FLAO</name>
<dbReference type="GO" id="GO:0009279">
    <property type="term" value="C:cell outer membrane"/>
    <property type="evidence" value="ECO:0007669"/>
    <property type="project" value="UniProtKB-SubCell"/>
</dbReference>
<proteinExistence type="inferred from homology"/>
<keyword evidence="4 8" id="KW-0812">Transmembrane</keyword>
<feature type="domain" description="TonB-dependent receptor plug" evidence="12">
    <location>
        <begin position="121"/>
        <end position="227"/>
    </location>
</feature>
<dbReference type="STRING" id="762486.SAMN05444411_103102"/>
<dbReference type="OrthoDB" id="9768177at2"/>
<dbReference type="Gene3D" id="2.40.170.20">
    <property type="entry name" value="TonB-dependent receptor, beta-barrel domain"/>
    <property type="match status" value="1"/>
</dbReference>
<dbReference type="Pfam" id="PF13715">
    <property type="entry name" value="CarbopepD_reg_2"/>
    <property type="match status" value="1"/>
</dbReference>
<evidence type="ECO:0000256" key="7">
    <source>
        <dbReference type="ARBA" id="ARBA00023237"/>
    </source>
</evidence>
<keyword evidence="6 8" id="KW-0472">Membrane</keyword>
<dbReference type="Proteomes" id="UP000199595">
    <property type="component" value="Unassembled WGS sequence"/>
</dbReference>
<dbReference type="FunFam" id="2.60.40.1120:FF:000003">
    <property type="entry name" value="Outer membrane protein Omp121"/>
    <property type="match status" value="1"/>
</dbReference>
<dbReference type="InterPro" id="IPR036942">
    <property type="entry name" value="Beta-barrel_TonB_sf"/>
</dbReference>
<dbReference type="InterPro" id="IPR023997">
    <property type="entry name" value="TonB-dep_OMP_SusC/RagA_CS"/>
</dbReference>
<keyword evidence="10" id="KW-0732">Signal</keyword>
<evidence type="ECO:0000256" key="3">
    <source>
        <dbReference type="ARBA" id="ARBA00022452"/>
    </source>
</evidence>
<keyword evidence="3 8" id="KW-1134">Transmembrane beta strand</keyword>
<organism evidence="13 14">
    <name type="scientific">Lutibacter oricola</name>
    <dbReference type="NCBI Taxonomy" id="762486"/>
    <lineage>
        <taxon>Bacteria</taxon>
        <taxon>Pseudomonadati</taxon>
        <taxon>Bacteroidota</taxon>
        <taxon>Flavobacteriia</taxon>
        <taxon>Flavobacteriales</taxon>
        <taxon>Flavobacteriaceae</taxon>
        <taxon>Lutibacter</taxon>
    </lineage>
</organism>